<accession>A0A0Q3FT36</accession>
<proteinExistence type="predicted"/>
<organism evidence="3">
    <name type="scientific">Brachypodium distachyon</name>
    <name type="common">Purple false brome</name>
    <name type="synonym">Trachynia distachya</name>
    <dbReference type="NCBI Taxonomy" id="15368"/>
    <lineage>
        <taxon>Eukaryota</taxon>
        <taxon>Viridiplantae</taxon>
        <taxon>Streptophyta</taxon>
        <taxon>Embryophyta</taxon>
        <taxon>Tracheophyta</taxon>
        <taxon>Spermatophyta</taxon>
        <taxon>Magnoliopsida</taxon>
        <taxon>Liliopsida</taxon>
        <taxon>Poales</taxon>
        <taxon>Poaceae</taxon>
        <taxon>BOP clade</taxon>
        <taxon>Pooideae</taxon>
        <taxon>Stipodae</taxon>
        <taxon>Brachypodieae</taxon>
        <taxon>Brachypodium</taxon>
    </lineage>
</organism>
<feature type="region of interest" description="Disordered" evidence="1">
    <location>
        <begin position="67"/>
        <end position="103"/>
    </location>
</feature>
<feature type="compositionally biased region" description="Basic residues" evidence="1">
    <location>
        <begin position="23"/>
        <end position="42"/>
    </location>
</feature>
<keyword evidence="5" id="KW-1185">Reference proteome</keyword>
<evidence type="ECO:0000313" key="3">
    <source>
        <dbReference type="EMBL" id="KQK01309.1"/>
    </source>
</evidence>
<dbReference type="InterPro" id="IPR029466">
    <property type="entry name" value="NAM-associated_C"/>
</dbReference>
<sequence>MSTPGVDAIHIDDFEATSPVKAGHMKRPIGKKAKKERQRRGKNVTSLEDSNVVMALDVMFSKRTELEEARDMARETSRQAREMARETARQAREDAREASKKFEFEERKMEMDIMNKDLSSLDDDQKEYYKMIRHDIIDRRSKRSI</sequence>
<evidence type="ECO:0000313" key="5">
    <source>
        <dbReference type="Proteomes" id="UP000008810"/>
    </source>
</evidence>
<feature type="region of interest" description="Disordered" evidence="1">
    <location>
        <begin position="17"/>
        <end position="45"/>
    </location>
</feature>
<evidence type="ECO:0000259" key="2">
    <source>
        <dbReference type="Pfam" id="PF14303"/>
    </source>
</evidence>
<feature type="domain" description="No apical meristem-associated C-terminal" evidence="2">
    <location>
        <begin position="19"/>
        <end position="136"/>
    </location>
</feature>
<reference evidence="4" key="3">
    <citation type="submission" date="2018-08" db="UniProtKB">
        <authorList>
            <consortium name="EnsemblPlants"/>
        </authorList>
    </citation>
    <scope>IDENTIFICATION</scope>
    <source>
        <strain evidence="4">cv. Bd21</strain>
    </source>
</reference>
<dbReference type="Gramene" id="KQK01309">
    <property type="protein sequence ID" value="KQK01309"/>
    <property type="gene ID" value="BRADI_3g55076v3"/>
</dbReference>
<dbReference type="AlphaFoldDB" id="A0A0Q3FT36"/>
<evidence type="ECO:0000256" key="1">
    <source>
        <dbReference type="SAM" id="MobiDB-lite"/>
    </source>
</evidence>
<reference evidence="3" key="2">
    <citation type="submission" date="2017-06" db="EMBL/GenBank/DDBJ databases">
        <title>WGS assembly of Brachypodium distachyon.</title>
        <authorList>
            <consortium name="The International Brachypodium Initiative"/>
            <person name="Lucas S."/>
            <person name="Harmon-Smith M."/>
            <person name="Lail K."/>
            <person name="Tice H."/>
            <person name="Grimwood J."/>
            <person name="Bruce D."/>
            <person name="Barry K."/>
            <person name="Shu S."/>
            <person name="Lindquist E."/>
            <person name="Wang M."/>
            <person name="Pitluck S."/>
            <person name="Vogel J.P."/>
            <person name="Garvin D.F."/>
            <person name="Mockler T.C."/>
            <person name="Schmutz J."/>
            <person name="Rokhsar D."/>
            <person name="Bevan M.W."/>
        </authorList>
    </citation>
    <scope>NUCLEOTIDE SEQUENCE</scope>
    <source>
        <strain evidence="3">Bd21</strain>
    </source>
</reference>
<name>A0A0Q3FT36_BRADI</name>
<reference evidence="3 4" key="1">
    <citation type="journal article" date="2010" name="Nature">
        <title>Genome sequencing and analysis of the model grass Brachypodium distachyon.</title>
        <authorList>
            <consortium name="International Brachypodium Initiative"/>
        </authorList>
    </citation>
    <scope>NUCLEOTIDE SEQUENCE [LARGE SCALE GENOMIC DNA]</scope>
    <source>
        <strain evidence="3 4">Bd21</strain>
    </source>
</reference>
<dbReference type="Pfam" id="PF14303">
    <property type="entry name" value="NAM-associated"/>
    <property type="match status" value="1"/>
</dbReference>
<dbReference type="EMBL" id="CM000882">
    <property type="protein sequence ID" value="KQK01309.1"/>
    <property type="molecule type" value="Genomic_DNA"/>
</dbReference>
<dbReference type="InParanoid" id="A0A0Q3FT36"/>
<dbReference type="Proteomes" id="UP000008810">
    <property type="component" value="Chromosome 3"/>
</dbReference>
<protein>
    <recommendedName>
        <fullName evidence="2">No apical meristem-associated C-terminal domain-containing protein</fullName>
    </recommendedName>
</protein>
<dbReference type="EnsemblPlants" id="KQK01309">
    <property type="protein sequence ID" value="KQK01309"/>
    <property type="gene ID" value="BRADI_3g55076v3"/>
</dbReference>
<gene>
    <name evidence="3" type="ORF">BRADI_3g55076v3</name>
</gene>
<evidence type="ECO:0000313" key="4">
    <source>
        <dbReference type="EnsemblPlants" id="KQK01309"/>
    </source>
</evidence>